<dbReference type="InterPro" id="IPR044678">
    <property type="entry name" value="COR27/28"/>
</dbReference>
<organism evidence="1 2">
    <name type="scientific">Gossypium arboreum</name>
    <name type="common">Tree cotton</name>
    <name type="synonym">Gossypium nanking</name>
    <dbReference type="NCBI Taxonomy" id="29729"/>
    <lineage>
        <taxon>Eukaryota</taxon>
        <taxon>Viridiplantae</taxon>
        <taxon>Streptophyta</taxon>
        <taxon>Embryophyta</taxon>
        <taxon>Tracheophyta</taxon>
        <taxon>Spermatophyta</taxon>
        <taxon>Magnoliopsida</taxon>
        <taxon>eudicotyledons</taxon>
        <taxon>Gunneridae</taxon>
        <taxon>Pentapetalae</taxon>
        <taxon>rosids</taxon>
        <taxon>malvids</taxon>
        <taxon>Malvales</taxon>
        <taxon>Malvaceae</taxon>
        <taxon>Malvoideae</taxon>
        <taxon>Gossypium</taxon>
    </lineage>
</organism>
<dbReference type="PANTHER" id="PTHR33676">
    <property type="entry name" value="COLD REGULATED PROTEIN 27"/>
    <property type="match status" value="1"/>
</dbReference>
<dbReference type="PANTHER" id="PTHR33676:SF3">
    <property type="entry name" value="COLD-REGULATED PROTEIN 27"/>
    <property type="match status" value="1"/>
</dbReference>
<sequence length="230" mass="26012">MEGFIRTESWTSSEANGLESPRFALHQQVPCSASLMTESTSTEWTDEKHSLYLKSMEASFVNQLYDSWNFLGWSSKLSRQTHGTSSDQYKVLRGDRWKKINFEGPGFRLNKRDRSSCFMASPWVQHLRSGSKSRVLASCSHLQDNASSKEVSDQNFVDEEQGEKSSRECSSKKLKTVAVETPCNDEVTFIRIGYSIRPRKQVNVCSRSQDEGVSIGEIHPGMLGKPKETP</sequence>
<reference evidence="2" key="1">
    <citation type="submission" date="2014-09" db="EMBL/GenBank/DDBJ databases">
        <authorList>
            <person name="Mudge J."/>
            <person name="Ramaraj T."/>
            <person name="Lindquist I.E."/>
            <person name="Bharti A.K."/>
            <person name="Sundararajan A."/>
            <person name="Cameron C.T."/>
            <person name="Woodward J.E."/>
            <person name="May G.D."/>
            <person name="Brubaker C."/>
            <person name="Broadhvest J."/>
            <person name="Wilkins T.A."/>
        </authorList>
    </citation>
    <scope>NUCLEOTIDE SEQUENCE</scope>
    <source>
        <strain evidence="2">cv. AKA8401</strain>
    </source>
</reference>
<gene>
    <name evidence="1" type="ORF">F383_05888</name>
</gene>
<name>A0A0B0PNI0_GOSAR</name>
<dbReference type="Proteomes" id="UP000032142">
    <property type="component" value="Unassembled WGS sequence"/>
</dbReference>
<protein>
    <submittedName>
        <fullName evidence="1">Uncharacterized protein</fullName>
    </submittedName>
</protein>
<dbReference type="EMBL" id="KN436352">
    <property type="protein sequence ID" value="KHG26397.1"/>
    <property type="molecule type" value="Genomic_DNA"/>
</dbReference>
<evidence type="ECO:0000313" key="2">
    <source>
        <dbReference type="Proteomes" id="UP000032142"/>
    </source>
</evidence>
<keyword evidence="2" id="KW-1185">Reference proteome</keyword>
<accession>A0A0B0PNI0</accession>
<evidence type="ECO:0000313" key="1">
    <source>
        <dbReference type="EMBL" id="KHG26397.1"/>
    </source>
</evidence>
<dbReference type="GO" id="GO:0042752">
    <property type="term" value="P:regulation of circadian rhythm"/>
    <property type="evidence" value="ECO:0007669"/>
    <property type="project" value="InterPro"/>
</dbReference>
<proteinExistence type="predicted"/>
<dbReference type="GO" id="GO:0009409">
    <property type="term" value="P:response to cold"/>
    <property type="evidence" value="ECO:0007669"/>
    <property type="project" value="InterPro"/>
</dbReference>
<dbReference type="AlphaFoldDB" id="A0A0B0PNI0"/>